<dbReference type="OrthoDB" id="5871831at2759"/>
<comment type="caution">
    <text evidence="2">The sequence shown here is derived from an EMBL/GenBank/DDBJ whole genome shotgun (WGS) entry which is preliminary data.</text>
</comment>
<accession>A0A016SK08</accession>
<keyword evidence="3" id="KW-1185">Reference proteome</keyword>
<name>A0A016SK08_9BILA</name>
<evidence type="ECO:0000313" key="2">
    <source>
        <dbReference type="EMBL" id="EYB90686.1"/>
    </source>
</evidence>
<sequence>METTLFNAPINIPVSKGVKQGDTISPKLFSAGLEMVIRKLNLEKGINIDGEHLTHLRFADDLVLPGEDADTVQKMLRELEIEGRKVGLKINRLKTKIMRSHCAPKMTITLKGEIIEEGGSYVYLGQGVNTSNDLTDGISRRRKAGWLKFNEEKEILLSKTDPKRKAEIFNKTVLPAMIYGCETWAPTKVEERKL</sequence>
<dbReference type="Gene3D" id="3.30.70.270">
    <property type="match status" value="1"/>
</dbReference>
<protein>
    <recommendedName>
        <fullName evidence="1">Reverse transcriptase domain-containing protein</fullName>
    </recommendedName>
</protein>
<dbReference type="InterPro" id="IPR043128">
    <property type="entry name" value="Rev_trsase/Diguanyl_cyclase"/>
</dbReference>
<gene>
    <name evidence="2" type="primary">Acey_s0216.g2387</name>
    <name evidence="2" type="ORF">Y032_0216g2387</name>
</gene>
<dbReference type="Pfam" id="PF00078">
    <property type="entry name" value="RVT_1"/>
    <property type="match status" value="1"/>
</dbReference>
<proteinExistence type="predicted"/>
<feature type="domain" description="Reverse transcriptase" evidence="1">
    <location>
        <begin position="1"/>
        <end position="128"/>
    </location>
</feature>
<dbReference type="PANTHER" id="PTHR47027">
    <property type="entry name" value="REVERSE TRANSCRIPTASE DOMAIN-CONTAINING PROTEIN"/>
    <property type="match status" value="1"/>
</dbReference>
<dbReference type="STRING" id="53326.A0A016SK08"/>
<dbReference type="AlphaFoldDB" id="A0A016SK08"/>
<evidence type="ECO:0000259" key="1">
    <source>
        <dbReference type="PROSITE" id="PS50878"/>
    </source>
</evidence>
<dbReference type="Proteomes" id="UP000024635">
    <property type="component" value="Unassembled WGS sequence"/>
</dbReference>
<reference evidence="3" key="1">
    <citation type="journal article" date="2015" name="Nat. Genet.">
        <title>The genome and transcriptome of the zoonotic hookworm Ancylostoma ceylanicum identify infection-specific gene families.</title>
        <authorList>
            <person name="Schwarz E.M."/>
            <person name="Hu Y."/>
            <person name="Antoshechkin I."/>
            <person name="Miller M.M."/>
            <person name="Sternberg P.W."/>
            <person name="Aroian R.V."/>
        </authorList>
    </citation>
    <scope>NUCLEOTIDE SEQUENCE</scope>
    <source>
        <strain evidence="3">HY135</strain>
    </source>
</reference>
<dbReference type="InterPro" id="IPR000477">
    <property type="entry name" value="RT_dom"/>
</dbReference>
<organism evidence="2 3">
    <name type="scientific">Ancylostoma ceylanicum</name>
    <dbReference type="NCBI Taxonomy" id="53326"/>
    <lineage>
        <taxon>Eukaryota</taxon>
        <taxon>Metazoa</taxon>
        <taxon>Ecdysozoa</taxon>
        <taxon>Nematoda</taxon>
        <taxon>Chromadorea</taxon>
        <taxon>Rhabditida</taxon>
        <taxon>Rhabditina</taxon>
        <taxon>Rhabditomorpha</taxon>
        <taxon>Strongyloidea</taxon>
        <taxon>Ancylostomatidae</taxon>
        <taxon>Ancylostomatinae</taxon>
        <taxon>Ancylostoma</taxon>
    </lineage>
</organism>
<dbReference type="PROSITE" id="PS50878">
    <property type="entry name" value="RT_POL"/>
    <property type="match status" value="1"/>
</dbReference>
<dbReference type="PANTHER" id="PTHR47027:SF20">
    <property type="entry name" value="REVERSE TRANSCRIPTASE-LIKE PROTEIN WITH RNA-DIRECTED DNA POLYMERASE DOMAIN"/>
    <property type="match status" value="1"/>
</dbReference>
<evidence type="ECO:0000313" key="3">
    <source>
        <dbReference type="Proteomes" id="UP000024635"/>
    </source>
</evidence>
<dbReference type="EMBL" id="JARK01001552">
    <property type="protein sequence ID" value="EYB90686.1"/>
    <property type="molecule type" value="Genomic_DNA"/>
</dbReference>